<evidence type="ECO:0000313" key="2">
    <source>
        <dbReference type="EMBL" id="SVD50598.1"/>
    </source>
</evidence>
<dbReference type="Pfam" id="PF16655">
    <property type="entry name" value="PhoD_N"/>
    <property type="match status" value="1"/>
</dbReference>
<sequence>MTSGLIACGFGGPYNLDCYSDSFRWHTRMRRRQFFSGMLAGISLLRSSGLVAETSTFTSDPFSLGIASGDMTHDSVVLWTRIAPEPLLPDGGVGPYAVPVRWEAATDPGMRHLVRRGELLAMPEFAHSVHVDLQGLQAGRDYWYRFQTGRYRTEIGH</sequence>
<gene>
    <name evidence="2" type="ORF">METZ01_LOCUS403452</name>
</gene>
<dbReference type="InterPro" id="IPR052900">
    <property type="entry name" value="Phospholipid_Metab_Enz"/>
</dbReference>
<organism evidence="2">
    <name type="scientific">marine metagenome</name>
    <dbReference type="NCBI Taxonomy" id="408172"/>
    <lineage>
        <taxon>unclassified sequences</taxon>
        <taxon>metagenomes</taxon>
        <taxon>ecological metagenomes</taxon>
    </lineage>
</organism>
<protein>
    <recommendedName>
        <fullName evidence="1">Phospholipase D N-terminal domain-containing protein</fullName>
    </recommendedName>
</protein>
<accession>A0A382VXJ8</accession>
<dbReference type="InterPro" id="IPR032093">
    <property type="entry name" value="PhoD_N"/>
</dbReference>
<dbReference type="AlphaFoldDB" id="A0A382VXJ8"/>
<evidence type="ECO:0000259" key="1">
    <source>
        <dbReference type="Pfam" id="PF16655"/>
    </source>
</evidence>
<dbReference type="PANTHER" id="PTHR43606">
    <property type="entry name" value="PHOSPHATASE, PUTATIVE (AFU_ORTHOLOGUE AFUA_6G08710)-RELATED"/>
    <property type="match status" value="1"/>
</dbReference>
<dbReference type="EMBL" id="UINC01155002">
    <property type="protein sequence ID" value="SVD50598.1"/>
    <property type="molecule type" value="Genomic_DNA"/>
</dbReference>
<dbReference type="PANTHER" id="PTHR43606:SF2">
    <property type="entry name" value="ALKALINE PHOSPHATASE FAMILY PROTEIN (AFU_ORTHOLOGUE AFUA_5G03860)"/>
    <property type="match status" value="1"/>
</dbReference>
<name>A0A382VXJ8_9ZZZZ</name>
<reference evidence="2" key="1">
    <citation type="submission" date="2018-05" db="EMBL/GenBank/DDBJ databases">
        <authorList>
            <person name="Lanie J.A."/>
            <person name="Ng W.-L."/>
            <person name="Kazmierczak K.M."/>
            <person name="Andrzejewski T.M."/>
            <person name="Davidsen T.M."/>
            <person name="Wayne K.J."/>
            <person name="Tettelin H."/>
            <person name="Glass J.I."/>
            <person name="Rusch D."/>
            <person name="Podicherti R."/>
            <person name="Tsui H.-C.T."/>
            <person name="Winkler M.E."/>
        </authorList>
    </citation>
    <scope>NUCLEOTIDE SEQUENCE</scope>
</reference>
<proteinExistence type="predicted"/>
<feature type="domain" description="Phospholipase D N-terminal" evidence="1">
    <location>
        <begin position="64"/>
        <end position="157"/>
    </location>
</feature>
<dbReference type="Gene3D" id="2.60.40.380">
    <property type="entry name" value="Purple acid phosphatase-like, N-terminal"/>
    <property type="match status" value="1"/>
</dbReference>
<feature type="non-terminal residue" evidence="2">
    <location>
        <position position="157"/>
    </location>
</feature>